<protein>
    <submittedName>
        <fullName evidence="8">Biopolymer transporter ExbD</fullName>
    </submittedName>
</protein>
<dbReference type="Gene3D" id="3.30.420.270">
    <property type="match status" value="1"/>
</dbReference>
<keyword evidence="3" id="KW-1003">Cell membrane</keyword>
<keyword evidence="9" id="KW-1185">Reference proteome</keyword>
<organism evidence="8 9">
    <name type="scientific">Pelagicoccus enzymogenes</name>
    <dbReference type="NCBI Taxonomy" id="2773457"/>
    <lineage>
        <taxon>Bacteria</taxon>
        <taxon>Pseudomonadati</taxon>
        <taxon>Verrucomicrobiota</taxon>
        <taxon>Opitutia</taxon>
        <taxon>Puniceicoccales</taxon>
        <taxon>Pelagicoccaceae</taxon>
        <taxon>Pelagicoccus</taxon>
    </lineage>
</organism>
<evidence type="ECO:0000256" key="2">
    <source>
        <dbReference type="ARBA" id="ARBA00005811"/>
    </source>
</evidence>
<proteinExistence type="inferred from homology"/>
<evidence type="ECO:0000256" key="6">
    <source>
        <dbReference type="ARBA" id="ARBA00023136"/>
    </source>
</evidence>
<evidence type="ECO:0000313" key="9">
    <source>
        <dbReference type="Proteomes" id="UP000622317"/>
    </source>
</evidence>
<dbReference type="Pfam" id="PF02472">
    <property type="entry name" value="ExbD"/>
    <property type="match status" value="1"/>
</dbReference>
<keyword evidence="7" id="KW-0653">Protein transport</keyword>
<keyword evidence="7" id="KW-0813">Transport</keyword>
<comment type="similarity">
    <text evidence="2 7">Belongs to the ExbD/TolR family.</text>
</comment>
<keyword evidence="6" id="KW-0472">Membrane</keyword>
<evidence type="ECO:0000256" key="4">
    <source>
        <dbReference type="ARBA" id="ARBA00022692"/>
    </source>
</evidence>
<dbReference type="InterPro" id="IPR003400">
    <property type="entry name" value="ExbD"/>
</dbReference>
<keyword evidence="5" id="KW-1133">Transmembrane helix</keyword>
<evidence type="ECO:0000256" key="7">
    <source>
        <dbReference type="RuleBase" id="RU003879"/>
    </source>
</evidence>
<comment type="caution">
    <text evidence="8">The sequence shown here is derived from an EMBL/GenBank/DDBJ whole genome shotgun (WGS) entry which is preliminary data.</text>
</comment>
<sequence>MVFILLIFFIVTTVFVDESGLGIDTPTPVPPTIENDSEPVVLRVSEGGSVYYRNREIAKDAIASAIVNERNGGGSGSVIIEAHERTKVSAVSEILDICSALEVEKVVTKTARSATE</sequence>
<dbReference type="PANTHER" id="PTHR30558">
    <property type="entry name" value="EXBD MEMBRANE COMPONENT OF PMF-DRIVEN MACROMOLECULE IMPORT SYSTEM"/>
    <property type="match status" value="1"/>
</dbReference>
<gene>
    <name evidence="8" type="ORF">IEN85_22875</name>
</gene>
<dbReference type="Proteomes" id="UP000622317">
    <property type="component" value="Unassembled WGS sequence"/>
</dbReference>
<accession>A0A927FC93</accession>
<comment type="subcellular location">
    <subcellularLocation>
        <location evidence="1">Cell membrane</location>
        <topology evidence="1">Single-pass membrane protein</topology>
    </subcellularLocation>
    <subcellularLocation>
        <location evidence="7">Cell membrane</location>
        <topology evidence="7">Single-pass type II membrane protein</topology>
    </subcellularLocation>
</comment>
<dbReference type="AlphaFoldDB" id="A0A927FC93"/>
<dbReference type="GO" id="GO:0015031">
    <property type="term" value="P:protein transport"/>
    <property type="evidence" value="ECO:0007669"/>
    <property type="project" value="UniProtKB-KW"/>
</dbReference>
<dbReference type="GO" id="GO:0022857">
    <property type="term" value="F:transmembrane transporter activity"/>
    <property type="evidence" value="ECO:0007669"/>
    <property type="project" value="InterPro"/>
</dbReference>
<dbReference type="GO" id="GO:0005886">
    <property type="term" value="C:plasma membrane"/>
    <property type="evidence" value="ECO:0007669"/>
    <property type="project" value="UniProtKB-SubCell"/>
</dbReference>
<evidence type="ECO:0000256" key="1">
    <source>
        <dbReference type="ARBA" id="ARBA00004162"/>
    </source>
</evidence>
<evidence type="ECO:0000256" key="5">
    <source>
        <dbReference type="ARBA" id="ARBA00022989"/>
    </source>
</evidence>
<dbReference type="EMBL" id="JACYFG010000060">
    <property type="protein sequence ID" value="MBD5782362.1"/>
    <property type="molecule type" value="Genomic_DNA"/>
</dbReference>
<reference evidence="8" key="1">
    <citation type="submission" date="2020-09" db="EMBL/GenBank/DDBJ databases">
        <title>Pelagicoccus enzymogenes sp. nov. with an EPS production, isolated from marine sediment.</title>
        <authorList>
            <person name="Feng X."/>
        </authorList>
    </citation>
    <scope>NUCLEOTIDE SEQUENCE</scope>
    <source>
        <strain evidence="8">NFK12</strain>
    </source>
</reference>
<name>A0A927FC93_9BACT</name>
<evidence type="ECO:0000313" key="8">
    <source>
        <dbReference type="EMBL" id="MBD5782362.1"/>
    </source>
</evidence>
<keyword evidence="4 7" id="KW-0812">Transmembrane</keyword>
<evidence type="ECO:0000256" key="3">
    <source>
        <dbReference type="ARBA" id="ARBA00022475"/>
    </source>
</evidence>
<dbReference type="RefSeq" id="WP_191619445.1">
    <property type="nucleotide sequence ID" value="NZ_JACYFG010000060.1"/>
</dbReference>